<gene>
    <name evidence="1" type="ORF">IGS68_35110</name>
</gene>
<dbReference type="EMBL" id="CP067425">
    <property type="protein sequence ID" value="QQP94042.1"/>
    <property type="molecule type" value="Genomic_DNA"/>
</dbReference>
<dbReference type="Proteomes" id="UP000595197">
    <property type="component" value="Plasmid pTT6-5"/>
</dbReference>
<accession>A0ABX7BI65</accession>
<evidence type="ECO:0000313" key="1">
    <source>
        <dbReference type="EMBL" id="QQP94042.1"/>
    </source>
</evidence>
<keyword evidence="2" id="KW-1185">Reference proteome</keyword>
<sequence>MAEVVAFPEPNAVASNEFDGLADCWDGVESSACQIRKIISDAGSPDKLTDEQKFKLQLELEYMLHFVREDAFSGMLLSENEYKRRYNAYIYPKEA</sequence>
<name>A0ABX7BI65_9PROT</name>
<protein>
    <submittedName>
        <fullName evidence="1">Uncharacterized protein</fullName>
    </submittedName>
</protein>
<reference evidence="1" key="1">
    <citation type="submission" date="2021-02" db="EMBL/GenBank/DDBJ databases">
        <title>Skermanella TT6 skin isolate.</title>
        <authorList>
            <person name="Lee K."/>
            <person name="Ganzorig M."/>
        </authorList>
    </citation>
    <scope>NUCLEOTIDE SEQUENCE</scope>
    <source>
        <strain evidence="1">TT6</strain>
    </source>
</reference>
<geneLocation type="plasmid" evidence="1 2">
    <name>pTT6-5</name>
</geneLocation>
<dbReference type="RefSeq" id="WP_201083939.1">
    <property type="nucleotide sequence ID" value="NZ_CP067425.2"/>
</dbReference>
<organism evidence="1 2">
    <name type="scientific">Skermanella cutis</name>
    <dbReference type="NCBI Taxonomy" id="2775420"/>
    <lineage>
        <taxon>Bacteria</taxon>
        <taxon>Pseudomonadati</taxon>
        <taxon>Pseudomonadota</taxon>
        <taxon>Alphaproteobacteria</taxon>
        <taxon>Rhodospirillales</taxon>
        <taxon>Azospirillaceae</taxon>
        <taxon>Skermanella</taxon>
    </lineage>
</organism>
<proteinExistence type="predicted"/>
<evidence type="ECO:0000313" key="2">
    <source>
        <dbReference type="Proteomes" id="UP000595197"/>
    </source>
</evidence>
<keyword evidence="1" id="KW-0614">Plasmid</keyword>